<dbReference type="PANTHER" id="PTHR43384">
    <property type="entry name" value="SEPTUM SITE-DETERMINING PROTEIN MIND HOMOLOG, CHLOROPLASTIC-RELATED"/>
    <property type="match status" value="1"/>
</dbReference>
<evidence type="ECO:0000256" key="1">
    <source>
        <dbReference type="SAM" id="MobiDB-lite"/>
    </source>
</evidence>
<sequence length="383" mass="38271">MDADDHDPSRPPVLVLTRDAGLREHLLRLAAAAGSAVAAPAEPGAALRGWAGAGLVLVGTDAAPELVSLSPARRAAVHLVTWPPVPDDAYRDALALGAEDVLDLPRCDAWVGDLVADAAEPPGGADPPTGHGAAGAPGRAGVGAADGPGVVVGVVGGSGGAGVTTLVAALGQVGSGRGRTLLVDLDPHGPGLDRVVGLDDRPGVGWDDLDRSAGRLGARALREAVPRQGDLGVLTWRDGARTDVPPPGAVGAVLDAARRGHRLVVVDLARQVATGGDVLARLDRLLVVARPGLAPAASAVRLVDALSGRAAPLLVVRGDPVAAGRLERATGVPLLLSMSDQRGLAESVDLGLGPVRHRRGALGRAAAEVLALLAVRGPSGLVA</sequence>
<evidence type="ECO:0000313" key="3">
    <source>
        <dbReference type="EMBL" id="QVT78042.1"/>
    </source>
</evidence>
<feature type="domain" description="Rv3660c-like CheY-like N-terminal" evidence="2">
    <location>
        <begin position="16"/>
        <end position="123"/>
    </location>
</feature>
<accession>A0ABX8EC84</accession>
<evidence type="ECO:0000313" key="4">
    <source>
        <dbReference type="Proteomes" id="UP000679307"/>
    </source>
</evidence>
<dbReference type="InterPro" id="IPR059050">
    <property type="entry name" value="Rv3660c_N"/>
</dbReference>
<dbReference type="RefSeq" id="WP_214057679.1">
    <property type="nucleotide sequence ID" value="NZ_CP075371.1"/>
</dbReference>
<dbReference type="Gene3D" id="3.40.50.300">
    <property type="entry name" value="P-loop containing nucleotide triphosphate hydrolases"/>
    <property type="match status" value="1"/>
</dbReference>
<dbReference type="PANTHER" id="PTHR43384:SF11">
    <property type="entry name" value="SEPTUM SITE DETERMINING PROTEIN"/>
    <property type="match status" value="1"/>
</dbReference>
<dbReference type="InterPro" id="IPR022521">
    <property type="entry name" value="Rv3660c"/>
</dbReference>
<reference evidence="3 4" key="1">
    <citation type="submission" date="2021-05" db="EMBL/GenBank/DDBJ databases">
        <title>Complete genome of Nocardioides aquaticus KCTC 9944T isolated from meromictic and hypersaline Ekho Lake, Antarctica.</title>
        <authorList>
            <person name="Hwang K."/>
            <person name="Kim K.M."/>
            <person name="Choe H."/>
        </authorList>
    </citation>
    <scope>NUCLEOTIDE SEQUENCE [LARGE SCALE GENOMIC DNA]</scope>
    <source>
        <strain evidence="3 4">KCTC 9944</strain>
    </source>
</reference>
<dbReference type="EMBL" id="CP075371">
    <property type="protein sequence ID" value="QVT78042.1"/>
    <property type="molecule type" value="Genomic_DNA"/>
</dbReference>
<dbReference type="Proteomes" id="UP000679307">
    <property type="component" value="Chromosome"/>
</dbReference>
<name>A0ABX8EC84_9ACTN</name>
<feature type="compositionally biased region" description="Low complexity" evidence="1">
    <location>
        <begin position="118"/>
        <end position="131"/>
    </location>
</feature>
<proteinExistence type="predicted"/>
<protein>
    <recommendedName>
        <fullName evidence="2">Rv3660c-like CheY-like N-terminal domain-containing protein</fullName>
    </recommendedName>
</protein>
<gene>
    <name evidence="3" type="ORF">ENKNEFLB_00414</name>
</gene>
<feature type="region of interest" description="Disordered" evidence="1">
    <location>
        <begin position="118"/>
        <end position="139"/>
    </location>
</feature>
<dbReference type="Pfam" id="PF26563">
    <property type="entry name" value="Rv3660c_N"/>
    <property type="match status" value="1"/>
</dbReference>
<dbReference type="InterPro" id="IPR027417">
    <property type="entry name" value="P-loop_NTPase"/>
</dbReference>
<organism evidence="3 4">
    <name type="scientific">Nocardioides aquaticus</name>
    <dbReference type="NCBI Taxonomy" id="160826"/>
    <lineage>
        <taxon>Bacteria</taxon>
        <taxon>Bacillati</taxon>
        <taxon>Actinomycetota</taxon>
        <taxon>Actinomycetes</taxon>
        <taxon>Propionibacteriales</taxon>
        <taxon>Nocardioidaceae</taxon>
        <taxon>Nocardioides</taxon>
    </lineage>
</organism>
<keyword evidence="4" id="KW-1185">Reference proteome</keyword>
<dbReference type="NCBIfam" id="TIGR03815">
    <property type="entry name" value="CpaE_hom_Actino"/>
    <property type="match status" value="1"/>
</dbReference>
<dbReference type="SUPFAM" id="SSF52540">
    <property type="entry name" value="P-loop containing nucleoside triphosphate hydrolases"/>
    <property type="match status" value="1"/>
</dbReference>
<evidence type="ECO:0000259" key="2">
    <source>
        <dbReference type="Pfam" id="PF26563"/>
    </source>
</evidence>
<dbReference type="InterPro" id="IPR050625">
    <property type="entry name" value="ParA/MinD_ATPase"/>
</dbReference>